<dbReference type="OrthoDB" id="4325786at2"/>
<feature type="transmembrane region" description="Helical" evidence="1">
    <location>
        <begin position="76"/>
        <end position="99"/>
    </location>
</feature>
<dbReference type="RefSeq" id="WP_052113804.1">
    <property type="nucleotide sequence ID" value="NZ_BJYK01000006.1"/>
</dbReference>
<gene>
    <name evidence="2" type="ORF">AFE02nite_21260</name>
</gene>
<keyword evidence="1" id="KW-0472">Membrane</keyword>
<organism evidence="2 3">
    <name type="scientific">Actinotalea fermentans</name>
    <dbReference type="NCBI Taxonomy" id="43671"/>
    <lineage>
        <taxon>Bacteria</taxon>
        <taxon>Bacillati</taxon>
        <taxon>Actinomycetota</taxon>
        <taxon>Actinomycetes</taxon>
        <taxon>Micrococcales</taxon>
        <taxon>Cellulomonadaceae</taxon>
        <taxon>Actinotalea</taxon>
    </lineage>
</organism>
<proteinExistence type="predicted"/>
<protein>
    <submittedName>
        <fullName evidence="2">Uncharacterized protein</fullName>
    </submittedName>
</protein>
<dbReference type="AlphaFoldDB" id="A0A511YYW7"/>
<feature type="transmembrane region" description="Helical" evidence="1">
    <location>
        <begin position="105"/>
        <end position="130"/>
    </location>
</feature>
<feature type="transmembrane region" description="Helical" evidence="1">
    <location>
        <begin position="46"/>
        <end position="69"/>
    </location>
</feature>
<evidence type="ECO:0000313" key="3">
    <source>
        <dbReference type="Proteomes" id="UP000321484"/>
    </source>
</evidence>
<dbReference type="EMBL" id="BJYK01000006">
    <property type="protein sequence ID" value="GEN80392.1"/>
    <property type="molecule type" value="Genomic_DNA"/>
</dbReference>
<dbReference type="Proteomes" id="UP000321484">
    <property type="component" value="Unassembled WGS sequence"/>
</dbReference>
<evidence type="ECO:0000256" key="1">
    <source>
        <dbReference type="SAM" id="Phobius"/>
    </source>
</evidence>
<sequence>MEPATVALPTTPTDRTSTVLRGLAASVVLLSAVLHLQLWVDGMRDVAVVGPAFLLNAAGGVAIGFALLLWRHWLPLLGAIGFGAATFGAYVLSMTVGFFGVREQVWTTAAVLSAVTEVAAVVLGVAAWTVERRQR</sequence>
<reference evidence="2 3" key="1">
    <citation type="submission" date="2019-07" db="EMBL/GenBank/DDBJ databases">
        <title>Whole genome shotgun sequence of Actinotalea fermentans NBRC 105374.</title>
        <authorList>
            <person name="Hosoyama A."/>
            <person name="Uohara A."/>
            <person name="Ohji S."/>
            <person name="Ichikawa N."/>
        </authorList>
    </citation>
    <scope>NUCLEOTIDE SEQUENCE [LARGE SCALE GENOMIC DNA]</scope>
    <source>
        <strain evidence="2 3">NBRC 105374</strain>
    </source>
</reference>
<comment type="caution">
    <text evidence="2">The sequence shown here is derived from an EMBL/GenBank/DDBJ whole genome shotgun (WGS) entry which is preliminary data.</text>
</comment>
<keyword evidence="1" id="KW-0812">Transmembrane</keyword>
<name>A0A511YYW7_9CELL</name>
<evidence type="ECO:0000313" key="2">
    <source>
        <dbReference type="EMBL" id="GEN80392.1"/>
    </source>
</evidence>
<keyword evidence="3" id="KW-1185">Reference proteome</keyword>
<feature type="transmembrane region" description="Helical" evidence="1">
    <location>
        <begin position="20"/>
        <end position="40"/>
    </location>
</feature>
<keyword evidence="1" id="KW-1133">Transmembrane helix</keyword>
<accession>A0A511YYW7</accession>